<dbReference type="HOGENOM" id="CLU_1142187_0_0_12"/>
<dbReference type="RefSeq" id="WP_015711648.1">
    <property type="nucleotide sequence ID" value="NC_015577.1"/>
</dbReference>
<evidence type="ECO:0000313" key="2">
    <source>
        <dbReference type="Proteomes" id="UP000009222"/>
    </source>
</evidence>
<reference evidence="2" key="1">
    <citation type="submission" date="2009-12" db="EMBL/GenBank/DDBJ databases">
        <title>Complete sequence of Treponema azotonutricium strain ZAS-9.</title>
        <authorList>
            <person name="Tetu S.G."/>
            <person name="Matson E."/>
            <person name="Ren Q."/>
            <person name="Seshadri R."/>
            <person name="Elbourne L."/>
            <person name="Hassan K.A."/>
            <person name="Durkin A."/>
            <person name="Radune D."/>
            <person name="Mohamoud Y."/>
            <person name="Shay R."/>
            <person name="Jin S."/>
            <person name="Zhang X."/>
            <person name="Lucey K."/>
            <person name="Ballor N.R."/>
            <person name="Ottesen E."/>
            <person name="Rosenthal R."/>
            <person name="Allen A."/>
            <person name="Leadbetter J.R."/>
            <person name="Paulsen I.T."/>
        </authorList>
    </citation>
    <scope>NUCLEOTIDE SEQUENCE [LARGE SCALE GENOMIC DNA]</scope>
    <source>
        <strain evidence="2">ATCC BAA-888 / DSM 13862 / ZAS-9</strain>
    </source>
</reference>
<reference evidence="1 2" key="2">
    <citation type="journal article" date="2011" name="ISME J.">
        <title>RNA-seq reveals cooperative metabolic interactions between two termite-gut spirochete species in co-culture.</title>
        <authorList>
            <person name="Rosenthal A.Z."/>
            <person name="Matson E.G."/>
            <person name="Eldar A."/>
            <person name="Leadbetter J.R."/>
        </authorList>
    </citation>
    <scope>NUCLEOTIDE SEQUENCE [LARGE SCALE GENOMIC DNA]</scope>
    <source>
        <strain evidence="2">ATCC BAA-888 / DSM 13862 / ZAS-9</strain>
    </source>
</reference>
<sequence length="244" mass="29512">MNFRKFNYWTIELKDNKVEIEKNKAIDILRNISKYIPYLNDFSIYQENKIEKYSLRTYGNLAKVVISSESLDFNFYNDVENIREWFEFPEIVFSIIENSELVDPLYVNYVKRAISDVFTTKINHGQIMNEIFCKNNVFSNIIKDKKLLGFYPEFTILLNKQNQVYNTINFRSDSSFIEDMENQYRSPEQLLLFFDVIKSRGFNPDSKFTEIFKMFDPYFENEYYDSFIDYMERPIYKFIEANDL</sequence>
<accession>F5YE45</accession>
<proteinExistence type="predicted"/>
<organism evidence="1 2">
    <name type="scientific">Leadbettera azotonutricia (strain ATCC BAA-888 / DSM 13862 / ZAS-9)</name>
    <name type="common">Treponema azotonutricium</name>
    <dbReference type="NCBI Taxonomy" id="545695"/>
    <lineage>
        <taxon>Bacteria</taxon>
        <taxon>Pseudomonadati</taxon>
        <taxon>Spirochaetota</taxon>
        <taxon>Spirochaetia</taxon>
        <taxon>Spirochaetales</taxon>
        <taxon>Breznakiellaceae</taxon>
        <taxon>Leadbettera</taxon>
    </lineage>
</organism>
<dbReference type="InParanoid" id="F5YE45"/>
<dbReference type="KEGG" id="taz:TREAZ_0283"/>
<protein>
    <submittedName>
        <fullName evidence="1">Uncharacterized protein</fullName>
    </submittedName>
</protein>
<name>F5YE45_LEAAZ</name>
<dbReference type="Proteomes" id="UP000009222">
    <property type="component" value="Chromosome"/>
</dbReference>
<gene>
    <name evidence="1" type="ordered locus">TREAZ_0283</name>
</gene>
<dbReference type="STRING" id="545695.TREAZ_0283"/>
<evidence type="ECO:0000313" key="1">
    <source>
        <dbReference type="EMBL" id="AEF81967.1"/>
    </source>
</evidence>
<dbReference type="AlphaFoldDB" id="F5YE45"/>
<keyword evidence="2" id="KW-1185">Reference proteome</keyword>
<dbReference type="EMBL" id="CP001841">
    <property type="protein sequence ID" value="AEF81967.1"/>
    <property type="molecule type" value="Genomic_DNA"/>
</dbReference>